<evidence type="ECO:0000313" key="3">
    <source>
        <dbReference type="Proteomes" id="UP000310066"/>
    </source>
</evidence>
<accession>A0A4U0VFK9</accession>
<dbReference type="Proteomes" id="UP000310066">
    <property type="component" value="Unassembled WGS sequence"/>
</dbReference>
<comment type="caution">
    <text evidence="2">The sequence shown here is derived from an EMBL/GenBank/DDBJ whole genome shotgun (WGS) entry which is preliminary data.</text>
</comment>
<sequence length="75" mass="8018">MQKRNSEAARFLALFYALPKRTPETTTLASTDKSASPEIQPDGPQNDARLPSGELQAVVKVDGTGFLGDTKQSPA</sequence>
<feature type="compositionally biased region" description="Polar residues" evidence="1">
    <location>
        <begin position="24"/>
        <end position="34"/>
    </location>
</feature>
<reference evidence="2 3" key="1">
    <citation type="submission" date="2017-03" db="EMBL/GenBank/DDBJ databases">
        <title>Genomes of endolithic fungi from Antarctica.</title>
        <authorList>
            <person name="Coleine C."/>
            <person name="Masonjones S."/>
            <person name="Stajich J.E."/>
        </authorList>
    </citation>
    <scope>NUCLEOTIDE SEQUENCE [LARGE SCALE GENOMIC DNA]</scope>
    <source>
        <strain evidence="2 3">CCFEE 5311</strain>
    </source>
</reference>
<feature type="region of interest" description="Disordered" evidence="1">
    <location>
        <begin position="22"/>
        <end position="52"/>
    </location>
</feature>
<evidence type="ECO:0000256" key="1">
    <source>
        <dbReference type="SAM" id="MobiDB-lite"/>
    </source>
</evidence>
<gene>
    <name evidence="2" type="ORF">B0A54_01399</name>
</gene>
<dbReference type="AlphaFoldDB" id="A0A4U0VFK9"/>
<evidence type="ECO:0000313" key="2">
    <source>
        <dbReference type="EMBL" id="TKA47910.1"/>
    </source>
</evidence>
<dbReference type="EMBL" id="NAJP01000004">
    <property type="protein sequence ID" value="TKA47910.1"/>
    <property type="molecule type" value="Genomic_DNA"/>
</dbReference>
<name>A0A4U0VFK9_9PEZI</name>
<protein>
    <submittedName>
        <fullName evidence="2">Uncharacterized protein</fullName>
    </submittedName>
</protein>
<organism evidence="2 3">
    <name type="scientific">Friedmanniomyces endolithicus</name>
    <dbReference type="NCBI Taxonomy" id="329885"/>
    <lineage>
        <taxon>Eukaryota</taxon>
        <taxon>Fungi</taxon>
        <taxon>Dikarya</taxon>
        <taxon>Ascomycota</taxon>
        <taxon>Pezizomycotina</taxon>
        <taxon>Dothideomycetes</taxon>
        <taxon>Dothideomycetidae</taxon>
        <taxon>Mycosphaerellales</taxon>
        <taxon>Teratosphaeriaceae</taxon>
        <taxon>Friedmanniomyces</taxon>
    </lineage>
</organism>
<proteinExistence type="predicted"/>
<dbReference type="OrthoDB" id="10357731at2759"/>